<comment type="caution">
    <text evidence="4">The sequence shown here is derived from an EMBL/GenBank/DDBJ whole genome shotgun (WGS) entry which is preliminary data.</text>
</comment>
<dbReference type="Pfam" id="PF01436">
    <property type="entry name" value="NHL"/>
    <property type="match status" value="1"/>
</dbReference>
<dbReference type="PANTHER" id="PTHR24104:SF25">
    <property type="entry name" value="PROTEIN LIN-41"/>
    <property type="match status" value="1"/>
</dbReference>
<dbReference type="PROSITE" id="PS51125">
    <property type="entry name" value="NHL"/>
    <property type="match status" value="3"/>
</dbReference>
<dbReference type="Gene3D" id="2.120.10.30">
    <property type="entry name" value="TolB, C-terminal domain"/>
    <property type="match status" value="1"/>
</dbReference>
<protein>
    <submittedName>
        <fullName evidence="4">Brain tumor protein</fullName>
    </submittedName>
</protein>
<dbReference type="GO" id="GO:0061630">
    <property type="term" value="F:ubiquitin protein ligase activity"/>
    <property type="evidence" value="ECO:0007669"/>
    <property type="project" value="TreeGrafter"/>
</dbReference>
<feature type="repeat" description="NHL" evidence="2">
    <location>
        <begin position="237"/>
        <end position="281"/>
    </location>
</feature>
<feature type="region of interest" description="Disordered" evidence="3">
    <location>
        <begin position="91"/>
        <end position="115"/>
    </location>
</feature>
<feature type="region of interest" description="Disordered" evidence="3">
    <location>
        <begin position="384"/>
        <end position="411"/>
    </location>
</feature>
<evidence type="ECO:0000313" key="5">
    <source>
        <dbReference type="Proteomes" id="UP000192578"/>
    </source>
</evidence>
<dbReference type="Proteomes" id="UP000192578">
    <property type="component" value="Unassembled WGS sequence"/>
</dbReference>
<dbReference type="AlphaFoldDB" id="A0A9X6NKS0"/>
<reference evidence="5" key="1">
    <citation type="submission" date="2017-01" db="EMBL/GenBank/DDBJ databases">
        <title>Comparative genomics of anhydrobiosis in the tardigrade Hypsibius dujardini.</title>
        <authorList>
            <person name="Yoshida Y."/>
            <person name="Koutsovoulos G."/>
            <person name="Laetsch D."/>
            <person name="Stevens L."/>
            <person name="Kumar S."/>
            <person name="Horikawa D."/>
            <person name="Ishino K."/>
            <person name="Komine S."/>
            <person name="Tomita M."/>
            <person name="Blaxter M."/>
            <person name="Arakawa K."/>
        </authorList>
    </citation>
    <scope>NUCLEOTIDE SEQUENCE [LARGE SCALE GENOMIC DNA]</scope>
    <source>
        <strain evidence="5">Z151</strain>
    </source>
</reference>
<sequence>MMQDRILDSNRRLANARHFKDHLLTYGKDAEILLFKRQLNLLTDNIISSQAETSIGWTGDIQFVTNYQAIQSSVQNSYGFIHKKADVATVPQVKSSQHQQQQQTQPQNGLSRLASINNGSHRSIPSLAALGMGDIGSNVGQVAAFPFPSPWRIRPGSWSILQTYFPAGQQPPFSSNGTELNMWMDNASPLSNADSFFNIISNTLEPSGVSVNGNRSILVAHTNNHRVQILDNEGRFKFAFGECGKRDGQMLYPNRVAVARNGDVVVTERSPTHQIQVCNQYGVFKFGADILQHPRGVTVDHRGRVIVVECKVMRVVILEPNGRIYSKFSCSQHLDRVPHGVAAKTTRRSSSATTRATGVKVFHSARPFFFRQIGRSEAPWTSISHRRLPSQRARPRGRTEGHHTTNFQPDHFRAGRLPSSAAYESRVKHVECFDLTHMDEGEVVLLLAKDYKVYVLPVRQLATTTTPVV</sequence>
<dbReference type="PANTHER" id="PTHR24104">
    <property type="entry name" value="E3 UBIQUITIN-PROTEIN LIGASE NHLRC1-RELATED"/>
    <property type="match status" value="1"/>
</dbReference>
<accession>A0A9X6NKS0</accession>
<dbReference type="GO" id="GO:0008270">
    <property type="term" value="F:zinc ion binding"/>
    <property type="evidence" value="ECO:0007669"/>
    <property type="project" value="UniProtKB-KW"/>
</dbReference>
<keyword evidence="5" id="KW-1185">Reference proteome</keyword>
<evidence type="ECO:0000256" key="2">
    <source>
        <dbReference type="PROSITE-ProRule" id="PRU00504"/>
    </source>
</evidence>
<dbReference type="OrthoDB" id="342730at2759"/>
<keyword evidence="1" id="KW-0677">Repeat</keyword>
<evidence type="ECO:0000256" key="1">
    <source>
        <dbReference type="ARBA" id="ARBA00022737"/>
    </source>
</evidence>
<feature type="compositionally biased region" description="Low complexity" evidence="3">
    <location>
        <begin position="91"/>
        <end position="107"/>
    </location>
</feature>
<dbReference type="InterPro" id="IPR050952">
    <property type="entry name" value="TRIM-NHL_E3_ligases"/>
</dbReference>
<organism evidence="4 5">
    <name type="scientific">Hypsibius exemplaris</name>
    <name type="common">Freshwater tardigrade</name>
    <dbReference type="NCBI Taxonomy" id="2072580"/>
    <lineage>
        <taxon>Eukaryota</taxon>
        <taxon>Metazoa</taxon>
        <taxon>Ecdysozoa</taxon>
        <taxon>Tardigrada</taxon>
        <taxon>Eutardigrada</taxon>
        <taxon>Parachela</taxon>
        <taxon>Hypsibioidea</taxon>
        <taxon>Hypsibiidae</taxon>
        <taxon>Hypsibius</taxon>
    </lineage>
</organism>
<proteinExistence type="predicted"/>
<dbReference type="InterPro" id="IPR001258">
    <property type="entry name" value="NHL_repeat"/>
</dbReference>
<dbReference type="GO" id="GO:0043161">
    <property type="term" value="P:proteasome-mediated ubiquitin-dependent protein catabolic process"/>
    <property type="evidence" value="ECO:0007669"/>
    <property type="project" value="TreeGrafter"/>
</dbReference>
<evidence type="ECO:0000313" key="4">
    <source>
        <dbReference type="EMBL" id="OWA54658.1"/>
    </source>
</evidence>
<evidence type="ECO:0000256" key="3">
    <source>
        <dbReference type="SAM" id="MobiDB-lite"/>
    </source>
</evidence>
<gene>
    <name evidence="4" type="ORF">BV898_19057</name>
</gene>
<dbReference type="SUPFAM" id="SSF101898">
    <property type="entry name" value="NHL repeat"/>
    <property type="match status" value="1"/>
</dbReference>
<dbReference type="EMBL" id="MTYJ01000437">
    <property type="protein sequence ID" value="OWA54658.1"/>
    <property type="molecule type" value="Genomic_DNA"/>
</dbReference>
<name>A0A9X6NKS0_HYPEX</name>
<dbReference type="InterPro" id="IPR011042">
    <property type="entry name" value="6-blade_b-propeller_TolB-like"/>
</dbReference>
<feature type="compositionally biased region" description="Basic residues" evidence="3">
    <location>
        <begin position="384"/>
        <end position="396"/>
    </location>
</feature>
<feature type="repeat" description="NHL" evidence="2">
    <location>
        <begin position="206"/>
        <end position="233"/>
    </location>
</feature>
<feature type="repeat" description="NHL" evidence="2">
    <location>
        <begin position="285"/>
        <end position="321"/>
    </location>
</feature>
<dbReference type="GO" id="GO:0000209">
    <property type="term" value="P:protein polyubiquitination"/>
    <property type="evidence" value="ECO:0007669"/>
    <property type="project" value="TreeGrafter"/>
</dbReference>